<protein>
    <submittedName>
        <fullName evidence="2">Uncharacterized protein</fullName>
    </submittedName>
</protein>
<gene>
    <name evidence="2" type="ORF">HJG60_011599</name>
</gene>
<evidence type="ECO:0000313" key="2">
    <source>
        <dbReference type="EMBL" id="KAF6099874.1"/>
    </source>
</evidence>
<evidence type="ECO:0000313" key="3">
    <source>
        <dbReference type="Proteomes" id="UP000664940"/>
    </source>
</evidence>
<proteinExistence type="predicted"/>
<sequence length="214" mass="22761">MQFYLASSSQNISDNQVGEHLCKASTQGPEQEGTKTRALPRPPSGDADRERSCSSDSAPSFSHCSSVAQNAILAARPESPQSRLLLNFSFKKITHLTSYPICKPTPPAPDSGSEATSFTPWGLQVEQRRACKAGNIPRPAGAGGDASAGSLPTALPARAEPDDWMGREGYNMTPGVAAPAPCTHSFSGGSAHEKELMKVHNLDRSDMWPKDPAE</sequence>
<feature type="region of interest" description="Disordered" evidence="1">
    <location>
        <begin position="1"/>
        <end position="60"/>
    </location>
</feature>
<name>A0A834E0Y9_9CHIR</name>
<evidence type="ECO:0000256" key="1">
    <source>
        <dbReference type="SAM" id="MobiDB-lite"/>
    </source>
</evidence>
<dbReference type="Proteomes" id="UP000664940">
    <property type="component" value="Unassembled WGS sequence"/>
</dbReference>
<dbReference type="AlphaFoldDB" id="A0A834E0Y9"/>
<comment type="caution">
    <text evidence="2">The sequence shown here is derived from an EMBL/GenBank/DDBJ whole genome shotgun (WGS) entry which is preliminary data.</text>
</comment>
<dbReference type="EMBL" id="JABVXQ010000007">
    <property type="protein sequence ID" value="KAF6099874.1"/>
    <property type="molecule type" value="Genomic_DNA"/>
</dbReference>
<accession>A0A834E0Y9</accession>
<organism evidence="2 3">
    <name type="scientific">Phyllostomus discolor</name>
    <name type="common">pale spear-nosed bat</name>
    <dbReference type="NCBI Taxonomy" id="89673"/>
    <lineage>
        <taxon>Eukaryota</taxon>
        <taxon>Metazoa</taxon>
        <taxon>Chordata</taxon>
        <taxon>Craniata</taxon>
        <taxon>Vertebrata</taxon>
        <taxon>Euteleostomi</taxon>
        <taxon>Mammalia</taxon>
        <taxon>Eutheria</taxon>
        <taxon>Laurasiatheria</taxon>
        <taxon>Chiroptera</taxon>
        <taxon>Yangochiroptera</taxon>
        <taxon>Phyllostomidae</taxon>
        <taxon>Phyllostominae</taxon>
        <taxon>Phyllostomus</taxon>
    </lineage>
</organism>
<reference evidence="2 3" key="1">
    <citation type="journal article" date="2020" name="Nature">
        <title>Six reference-quality genomes reveal evolution of bat adaptations.</title>
        <authorList>
            <person name="Jebb D."/>
            <person name="Huang Z."/>
            <person name="Pippel M."/>
            <person name="Hughes G.M."/>
            <person name="Lavrichenko K."/>
            <person name="Devanna P."/>
            <person name="Winkler S."/>
            <person name="Jermiin L.S."/>
            <person name="Skirmuntt E.C."/>
            <person name="Katzourakis A."/>
            <person name="Burkitt-Gray L."/>
            <person name="Ray D.A."/>
            <person name="Sullivan K.A.M."/>
            <person name="Roscito J.G."/>
            <person name="Kirilenko B.M."/>
            <person name="Davalos L.M."/>
            <person name="Corthals A.P."/>
            <person name="Power M.L."/>
            <person name="Jones G."/>
            <person name="Ransome R.D."/>
            <person name="Dechmann D.K.N."/>
            <person name="Locatelli A.G."/>
            <person name="Puechmaille S.J."/>
            <person name="Fedrigo O."/>
            <person name="Jarvis E.D."/>
            <person name="Hiller M."/>
            <person name="Vernes S.C."/>
            <person name="Myers E.W."/>
            <person name="Teeling E.C."/>
        </authorList>
    </citation>
    <scope>NUCLEOTIDE SEQUENCE [LARGE SCALE GENOMIC DNA]</scope>
    <source>
        <strain evidence="2">Bat1K_MPI-CBG_1</strain>
    </source>
</reference>
<feature type="compositionally biased region" description="Polar residues" evidence="1">
    <location>
        <begin position="1"/>
        <end position="16"/>
    </location>
</feature>